<name>A0A1A0HA09_9ASCO</name>
<organism evidence="2 3">
    <name type="scientific">Metschnikowia bicuspidata var. bicuspidata NRRL YB-4993</name>
    <dbReference type="NCBI Taxonomy" id="869754"/>
    <lineage>
        <taxon>Eukaryota</taxon>
        <taxon>Fungi</taxon>
        <taxon>Dikarya</taxon>
        <taxon>Ascomycota</taxon>
        <taxon>Saccharomycotina</taxon>
        <taxon>Pichiomycetes</taxon>
        <taxon>Metschnikowiaceae</taxon>
        <taxon>Metschnikowia</taxon>
    </lineage>
</organism>
<dbReference type="AlphaFoldDB" id="A0A1A0HA09"/>
<feature type="region of interest" description="Disordered" evidence="1">
    <location>
        <begin position="1"/>
        <end position="43"/>
    </location>
</feature>
<reference evidence="2 3" key="1">
    <citation type="submission" date="2016-05" db="EMBL/GenBank/DDBJ databases">
        <title>Comparative genomics of biotechnologically important yeasts.</title>
        <authorList>
            <consortium name="DOE Joint Genome Institute"/>
            <person name="Riley R."/>
            <person name="Haridas S."/>
            <person name="Wolfe K.H."/>
            <person name="Lopes M.R."/>
            <person name="Hittinger C.T."/>
            <person name="Goker M."/>
            <person name="Salamov A."/>
            <person name="Wisecaver J."/>
            <person name="Long T.M."/>
            <person name="Aerts A.L."/>
            <person name="Barry K."/>
            <person name="Choi C."/>
            <person name="Clum A."/>
            <person name="Coughlan A.Y."/>
            <person name="Deshpande S."/>
            <person name="Douglass A.P."/>
            <person name="Hanson S.J."/>
            <person name="Klenk H.-P."/>
            <person name="LaButti K."/>
            <person name="Lapidus A."/>
            <person name="Lindquist E."/>
            <person name="Lipzen A."/>
            <person name="Meier-kolthoff J.P."/>
            <person name="Ohm R.A."/>
            <person name="Otillar R.P."/>
            <person name="Pangilinan J."/>
            <person name="Peng Y."/>
            <person name="Rokas A."/>
            <person name="Rosa C.A."/>
            <person name="Scheuner C."/>
            <person name="Sibirny A.A."/>
            <person name="Slot J.C."/>
            <person name="Stielow J.B."/>
            <person name="Sun H."/>
            <person name="Kurtzman C.P."/>
            <person name="Blackwell M."/>
            <person name="Grigoriev I.V."/>
            <person name="Jeffries T.W."/>
        </authorList>
    </citation>
    <scope>NUCLEOTIDE SEQUENCE [LARGE SCALE GENOMIC DNA]</scope>
    <source>
        <strain evidence="2 3">NRRL YB-4993</strain>
    </source>
</reference>
<dbReference type="Proteomes" id="UP000092555">
    <property type="component" value="Unassembled WGS sequence"/>
</dbReference>
<dbReference type="RefSeq" id="XP_018711234.1">
    <property type="nucleotide sequence ID" value="XM_018854964.1"/>
</dbReference>
<proteinExistence type="predicted"/>
<sequence length="80" mass="9440">MDWQYHSPTQKNASNSSDSFLTQKNQGLTRTNIQPNTHDHPWHRISSLVLLKPKYRKYHNWNPEFSQQNTKTGTRTFPAT</sequence>
<accession>A0A1A0HA09</accession>
<feature type="compositionally biased region" description="Polar residues" evidence="1">
    <location>
        <begin position="1"/>
        <end position="36"/>
    </location>
</feature>
<evidence type="ECO:0000256" key="1">
    <source>
        <dbReference type="SAM" id="MobiDB-lite"/>
    </source>
</evidence>
<gene>
    <name evidence="2" type="ORF">METBIDRAFT_203441</name>
</gene>
<evidence type="ECO:0000313" key="2">
    <source>
        <dbReference type="EMBL" id="OBA20712.1"/>
    </source>
</evidence>
<keyword evidence="3" id="KW-1185">Reference proteome</keyword>
<evidence type="ECO:0000313" key="3">
    <source>
        <dbReference type="Proteomes" id="UP000092555"/>
    </source>
</evidence>
<protein>
    <submittedName>
        <fullName evidence="2">Uncharacterized protein</fullName>
    </submittedName>
</protein>
<comment type="caution">
    <text evidence="2">The sequence shown here is derived from an EMBL/GenBank/DDBJ whole genome shotgun (WGS) entry which is preliminary data.</text>
</comment>
<dbReference type="EMBL" id="LXTC01000004">
    <property type="protein sequence ID" value="OBA20712.1"/>
    <property type="molecule type" value="Genomic_DNA"/>
</dbReference>
<dbReference type="GeneID" id="30027940"/>